<evidence type="ECO:0000313" key="1">
    <source>
        <dbReference type="EMBL" id="BAN01713.1"/>
    </source>
</evidence>
<name>A0A6C7E5G3_ILUCY</name>
<dbReference type="KEGG" id="aym:YM304_13990"/>
<reference evidence="1 2" key="1">
    <citation type="journal article" date="2013" name="Int. J. Syst. Evol. Microbiol.">
        <title>Ilumatobacter nonamiense sp. nov. and Ilumatobacter coccineum sp. nov., isolated from seashore sand.</title>
        <authorList>
            <person name="Matsumoto A."/>
            <person name="Kasai H."/>
            <person name="Matsuo Y."/>
            <person name="Shizuri Y."/>
            <person name="Ichikawa N."/>
            <person name="Fujita N."/>
            <person name="Omura S."/>
            <person name="Takahashi Y."/>
        </authorList>
    </citation>
    <scope>NUCLEOTIDE SEQUENCE [LARGE SCALE GENOMIC DNA]</scope>
    <source>
        <strain evidence="2">NBRC 103263 / KCTC 29153 / YM16-304</strain>
    </source>
</reference>
<evidence type="ECO:0000313" key="2">
    <source>
        <dbReference type="Proteomes" id="UP000011863"/>
    </source>
</evidence>
<dbReference type="AlphaFoldDB" id="A0A6C7E5G3"/>
<keyword evidence="2" id="KW-1185">Reference proteome</keyword>
<dbReference type="OrthoDB" id="9904867at2"/>
<gene>
    <name evidence="1" type="ORF">YM304_13990</name>
</gene>
<protein>
    <recommendedName>
        <fullName evidence="3">DUF2007 domain-containing protein</fullName>
    </recommendedName>
</protein>
<dbReference type="EMBL" id="AP012057">
    <property type="protein sequence ID" value="BAN01713.1"/>
    <property type="molecule type" value="Genomic_DNA"/>
</dbReference>
<dbReference type="RefSeq" id="WP_015440960.1">
    <property type="nucleotide sequence ID" value="NC_020520.1"/>
</dbReference>
<evidence type="ECO:0008006" key="3">
    <source>
        <dbReference type="Google" id="ProtNLM"/>
    </source>
</evidence>
<dbReference type="Proteomes" id="UP000011863">
    <property type="component" value="Chromosome"/>
</dbReference>
<sequence length="101" mass="11535">MGLRDEWKAAVDWLLGRDEPKPPDPDRTVEAAWLPLWQSQMVTDELVAQGVPAVVTDDYSINPMMTTREPMARIFVTEDRREEAEEIIAALLGHEPRHRGL</sequence>
<organism evidence="1 2">
    <name type="scientific">Ilumatobacter coccineus (strain NBRC 103263 / KCTC 29153 / YM16-304)</name>
    <dbReference type="NCBI Taxonomy" id="1313172"/>
    <lineage>
        <taxon>Bacteria</taxon>
        <taxon>Bacillati</taxon>
        <taxon>Actinomycetota</taxon>
        <taxon>Acidimicrobiia</taxon>
        <taxon>Acidimicrobiales</taxon>
        <taxon>Ilumatobacteraceae</taxon>
        <taxon>Ilumatobacter</taxon>
    </lineage>
</organism>
<proteinExistence type="predicted"/>
<accession>A0A6C7E5G3</accession>